<dbReference type="SUPFAM" id="SSF52821">
    <property type="entry name" value="Rhodanese/Cell cycle control phosphatase"/>
    <property type="match status" value="1"/>
</dbReference>
<keyword evidence="3" id="KW-0285">Flavoprotein</keyword>
<dbReference type="eggNOG" id="COG0446">
    <property type="taxonomic scope" value="Bacteria"/>
</dbReference>
<dbReference type="InterPro" id="IPR016156">
    <property type="entry name" value="FAD/NAD-linked_Rdtase_dimer_sf"/>
</dbReference>
<dbReference type="InterPro" id="IPR023753">
    <property type="entry name" value="FAD/NAD-binding_dom"/>
</dbReference>
<gene>
    <name evidence="8" type="ORF">LO80_08675</name>
</gene>
<dbReference type="SMART" id="SM00450">
    <property type="entry name" value="RHOD"/>
    <property type="match status" value="1"/>
</dbReference>
<keyword evidence="9" id="KW-1185">Reference proteome</keyword>
<dbReference type="PANTHER" id="PTHR43429">
    <property type="entry name" value="PYRIDINE NUCLEOTIDE-DISULFIDE OXIDOREDUCTASE DOMAIN-CONTAINING"/>
    <property type="match status" value="1"/>
</dbReference>
<dbReference type="InterPro" id="IPR004099">
    <property type="entry name" value="Pyr_nucl-diS_OxRdtase_dimer"/>
</dbReference>
<comment type="similarity">
    <text evidence="2">Belongs to the class-III pyridine nucleotide-disulfide oxidoreductase family.</text>
</comment>
<feature type="domain" description="Rhodanese" evidence="7">
    <location>
        <begin position="466"/>
        <end position="553"/>
    </location>
</feature>
<dbReference type="Pfam" id="PF07992">
    <property type="entry name" value="Pyr_redox_2"/>
    <property type="match status" value="1"/>
</dbReference>
<dbReference type="SUPFAM" id="SSF55424">
    <property type="entry name" value="FAD/NAD-linked reductases, dimerisation (C-terminal) domain"/>
    <property type="match status" value="1"/>
</dbReference>
<dbReference type="Pfam" id="PF02852">
    <property type="entry name" value="Pyr_redox_dim"/>
    <property type="match status" value="1"/>
</dbReference>
<dbReference type="PRINTS" id="PR00411">
    <property type="entry name" value="PNDRDTASEI"/>
</dbReference>
<keyword evidence="5" id="KW-0560">Oxidoreductase</keyword>
<evidence type="ECO:0000256" key="6">
    <source>
        <dbReference type="ARBA" id="ARBA00023284"/>
    </source>
</evidence>
<dbReference type="InterPro" id="IPR036873">
    <property type="entry name" value="Rhodanese-like_dom_sf"/>
</dbReference>
<evidence type="ECO:0000256" key="1">
    <source>
        <dbReference type="ARBA" id="ARBA00001974"/>
    </source>
</evidence>
<name>A0A097ER33_9GAMM</name>
<dbReference type="Gene3D" id="3.40.250.10">
    <property type="entry name" value="Rhodanese-like domain"/>
    <property type="match status" value="1"/>
</dbReference>
<dbReference type="Gene3D" id="3.50.50.60">
    <property type="entry name" value="FAD/NAD(P)-binding domain"/>
    <property type="match status" value="2"/>
</dbReference>
<protein>
    <submittedName>
        <fullName evidence="8">Pyridine nucleotide-disulfide oxidoreductase</fullName>
    </submittedName>
</protein>
<evidence type="ECO:0000256" key="3">
    <source>
        <dbReference type="ARBA" id="ARBA00022630"/>
    </source>
</evidence>
<dbReference type="SUPFAM" id="SSF51905">
    <property type="entry name" value="FAD/NAD(P)-binding domain"/>
    <property type="match status" value="1"/>
</dbReference>
<dbReference type="HOGENOM" id="CLU_003291_1_2_6"/>
<dbReference type="InterPro" id="IPR001763">
    <property type="entry name" value="Rhodanese-like_dom"/>
</dbReference>
<organism evidence="8 9">
    <name type="scientific">Candidatus Francisella endociliophora</name>
    <dbReference type="NCBI Taxonomy" id="653937"/>
    <lineage>
        <taxon>Bacteria</taxon>
        <taxon>Pseudomonadati</taxon>
        <taxon>Pseudomonadota</taxon>
        <taxon>Gammaproteobacteria</taxon>
        <taxon>Thiotrichales</taxon>
        <taxon>Francisellaceae</taxon>
        <taxon>Francisella</taxon>
    </lineage>
</organism>
<evidence type="ECO:0000256" key="2">
    <source>
        <dbReference type="ARBA" id="ARBA00009130"/>
    </source>
</evidence>
<proteinExistence type="inferred from homology"/>
<dbReference type="Proteomes" id="UP000029672">
    <property type="component" value="Chromosome"/>
</dbReference>
<dbReference type="EMBL" id="CP009574">
    <property type="protein sequence ID" value="AIT10038.1"/>
    <property type="molecule type" value="Genomic_DNA"/>
</dbReference>
<dbReference type="PROSITE" id="PS50206">
    <property type="entry name" value="RHODANESE_3"/>
    <property type="match status" value="1"/>
</dbReference>
<dbReference type="PANTHER" id="PTHR43429:SF1">
    <property type="entry name" value="NAD(P)H SULFUR OXIDOREDUCTASE (COA-DEPENDENT)"/>
    <property type="match status" value="1"/>
</dbReference>
<dbReference type="PRINTS" id="PR00368">
    <property type="entry name" value="FADPNR"/>
</dbReference>
<keyword evidence="4" id="KW-0274">FAD</keyword>
<evidence type="ECO:0000256" key="4">
    <source>
        <dbReference type="ARBA" id="ARBA00022827"/>
    </source>
</evidence>
<evidence type="ECO:0000313" key="8">
    <source>
        <dbReference type="EMBL" id="AIT10038.1"/>
    </source>
</evidence>
<reference evidence="8 9" key="1">
    <citation type="submission" date="2014-10" db="EMBL/GenBank/DDBJ databases">
        <title>Whole genome sequence of Francisella endociliophora strain FSC1006, isolated from a laboratory culture of the marine ciliate Euplotes raikovi.</title>
        <authorList>
            <person name="Granberg M."/>
            <person name="Backman S."/>
            <person name="Lundmark E."/>
            <person name="Nilsson E."/>
            <person name="Karlsson E."/>
            <person name="Thelaus J."/>
            <person name="Ohrman C."/>
            <person name="Larkeryd A."/>
            <person name="Stenberg P."/>
        </authorList>
    </citation>
    <scope>NUCLEOTIDE SEQUENCE [LARGE SCALE GENOMIC DNA]</scope>
    <source>
        <strain evidence="8 9">FSC1006</strain>
    </source>
</reference>
<dbReference type="InterPro" id="IPR050260">
    <property type="entry name" value="FAD-bd_OxRdtase"/>
</dbReference>
<dbReference type="GO" id="GO:0016491">
    <property type="term" value="F:oxidoreductase activity"/>
    <property type="evidence" value="ECO:0007669"/>
    <property type="project" value="UniProtKB-KW"/>
</dbReference>
<comment type="cofactor">
    <cofactor evidence="1">
        <name>FAD</name>
        <dbReference type="ChEBI" id="CHEBI:57692"/>
    </cofactor>
</comment>
<dbReference type="RefSeq" id="WP_040010413.1">
    <property type="nucleotide sequence ID" value="NZ_CP009574.1"/>
</dbReference>
<accession>A0A097ER33</accession>
<dbReference type="Pfam" id="PF00581">
    <property type="entry name" value="Rhodanese"/>
    <property type="match status" value="1"/>
</dbReference>
<dbReference type="eggNOG" id="COG0607">
    <property type="taxonomic scope" value="Bacteria"/>
</dbReference>
<evidence type="ECO:0000259" key="7">
    <source>
        <dbReference type="PROSITE" id="PS50206"/>
    </source>
</evidence>
<keyword evidence="6" id="KW-0676">Redox-active center</keyword>
<dbReference type="InterPro" id="IPR036188">
    <property type="entry name" value="FAD/NAD-bd_sf"/>
</dbReference>
<evidence type="ECO:0000313" key="9">
    <source>
        <dbReference type="Proteomes" id="UP000029672"/>
    </source>
</evidence>
<sequence length="567" mass="62763">MAKKYLIIGGVAAGASAAARLRRLDESAEIIMFEKGPYVSFSNCGLPYHLGGYIEPSEKLVLMTPEKFDKQYNIDARTLSEVVDIDKSNKLVTILNHATGEKYTENYDKLVVAVGAKPIVPPFGGLDSIEHFILRNVVDVEKIHKAVFSKEKVVKNVTVIGAGFIGIEVAENLKERGFNVTIVEMANQIMRPFDYEMVKPLEKELLDHDINLMLSEKVVSFESDKVLLESGRQIDTDLVVLSIGVAPDTAFLKNVGIELAKSGHILVNENYQTSDNDIYAAGDAILVKNAITGQDFNLPLAGPANKQGRLIADHINGKKTVNKGYIASSVIQIFEYTGAATGLNEAWIKFHNLDIDYGVAYTAPFDRVSIMPNAEHVFTKILFERNTGKLLGAQVVGKGIVDKRADVFATAIKAGMTIEDLQDLELCYAPPYSTGKDVVNHTGYVANNLRNGEFKQVPFTKVSDLVTKSAQVIDVREVAETKRGLLNHSKNIPMSEIRNRLSELDKSKPVYVHCHTGQRSYNVALMLQQHGFDVYNIAGGYIMISYYYDTLERLTGEKSPFNKPNFN</sequence>
<dbReference type="OrthoDB" id="9768666at2"/>
<dbReference type="KEGG" id="frf:LO80_08675"/>
<dbReference type="AlphaFoldDB" id="A0A097ER33"/>
<dbReference type="STRING" id="1547445.LO80_08675"/>
<evidence type="ECO:0000256" key="5">
    <source>
        <dbReference type="ARBA" id="ARBA00023002"/>
    </source>
</evidence>